<organism evidence="1">
    <name type="scientific">bioreactor metagenome</name>
    <dbReference type="NCBI Taxonomy" id="1076179"/>
    <lineage>
        <taxon>unclassified sequences</taxon>
        <taxon>metagenomes</taxon>
        <taxon>ecological metagenomes</taxon>
    </lineage>
</organism>
<accession>A0A644XYQ8</accession>
<comment type="caution">
    <text evidence="1">The sequence shown here is derived from an EMBL/GenBank/DDBJ whole genome shotgun (WGS) entry which is preliminary data.</text>
</comment>
<dbReference type="AlphaFoldDB" id="A0A644XYQ8"/>
<dbReference type="EMBL" id="VSSQ01003548">
    <property type="protein sequence ID" value="MPM21229.1"/>
    <property type="molecule type" value="Genomic_DNA"/>
</dbReference>
<proteinExistence type="predicted"/>
<protein>
    <submittedName>
        <fullName evidence="1">Uncharacterized protein</fullName>
    </submittedName>
</protein>
<sequence>MAVSSRFYDDIFVDDPQMAFATLETPKKQLLYELKKTLDVP</sequence>
<name>A0A644XYQ8_9ZZZZ</name>
<reference evidence="1" key="1">
    <citation type="submission" date="2019-08" db="EMBL/GenBank/DDBJ databases">
        <authorList>
            <person name="Kucharzyk K."/>
            <person name="Murdoch R.W."/>
            <person name="Higgins S."/>
            <person name="Loffler F."/>
        </authorList>
    </citation>
    <scope>NUCLEOTIDE SEQUENCE</scope>
</reference>
<evidence type="ECO:0000313" key="1">
    <source>
        <dbReference type="EMBL" id="MPM21229.1"/>
    </source>
</evidence>
<gene>
    <name evidence="1" type="ORF">SDC9_67673</name>
</gene>